<dbReference type="GO" id="GO:0005634">
    <property type="term" value="C:nucleus"/>
    <property type="evidence" value="ECO:0007669"/>
    <property type="project" value="UniProtKB-SubCell"/>
</dbReference>
<comment type="caution">
    <text evidence="3">The sequence shown here is derived from an EMBL/GenBank/DDBJ whole genome shotgun (WGS) entry which is preliminary data.</text>
</comment>
<name>A0A426XIX6_ENSVE</name>
<feature type="region of interest" description="Disordered" evidence="2">
    <location>
        <begin position="1"/>
        <end position="37"/>
    </location>
</feature>
<protein>
    <submittedName>
        <fullName evidence="3">Uncharacterized protein</fullName>
    </submittedName>
</protein>
<dbReference type="PANTHER" id="PTHR31496:SF3">
    <property type="entry name" value="TRANSCRIPTION REPRESSOR KAN1"/>
    <property type="match status" value="1"/>
</dbReference>
<feature type="compositionally biased region" description="Polar residues" evidence="2">
    <location>
        <begin position="77"/>
        <end position="91"/>
    </location>
</feature>
<dbReference type="EMBL" id="AMZH03020183">
    <property type="protein sequence ID" value="RRT39436.1"/>
    <property type="molecule type" value="Genomic_DNA"/>
</dbReference>
<organism evidence="3 4">
    <name type="scientific">Ensete ventricosum</name>
    <name type="common">Abyssinian banana</name>
    <name type="synonym">Musa ensete</name>
    <dbReference type="NCBI Taxonomy" id="4639"/>
    <lineage>
        <taxon>Eukaryota</taxon>
        <taxon>Viridiplantae</taxon>
        <taxon>Streptophyta</taxon>
        <taxon>Embryophyta</taxon>
        <taxon>Tracheophyta</taxon>
        <taxon>Spermatophyta</taxon>
        <taxon>Magnoliopsida</taxon>
        <taxon>Liliopsida</taxon>
        <taxon>Zingiberales</taxon>
        <taxon>Musaceae</taxon>
        <taxon>Ensete</taxon>
    </lineage>
</organism>
<dbReference type="Proteomes" id="UP000287651">
    <property type="component" value="Unassembled WGS sequence"/>
</dbReference>
<gene>
    <name evidence="3" type="ORF">B296_00053535</name>
</gene>
<dbReference type="PANTHER" id="PTHR31496">
    <property type="entry name" value="TRANSCRIPTION FACTOR KAN2-RELATED"/>
    <property type="match status" value="1"/>
</dbReference>
<evidence type="ECO:0000256" key="1">
    <source>
        <dbReference type="ARBA" id="ARBA00004123"/>
    </source>
</evidence>
<dbReference type="AlphaFoldDB" id="A0A426XIX6"/>
<evidence type="ECO:0000313" key="3">
    <source>
        <dbReference type="EMBL" id="RRT39436.1"/>
    </source>
</evidence>
<evidence type="ECO:0000256" key="2">
    <source>
        <dbReference type="SAM" id="MobiDB-lite"/>
    </source>
</evidence>
<proteinExistence type="predicted"/>
<comment type="subcellular location">
    <subcellularLocation>
        <location evidence="1">Nucleus</location>
    </subcellularLocation>
</comment>
<accession>A0A426XIX6</accession>
<feature type="compositionally biased region" description="Low complexity" evidence="2">
    <location>
        <begin position="92"/>
        <end position="106"/>
    </location>
</feature>
<dbReference type="InterPro" id="IPR044847">
    <property type="entry name" value="KAN_fam"/>
</dbReference>
<dbReference type="Gene3D" id="1.10.10.60">
    <property type="entry name" value="Homeodomain-like"/>
    <property type="match status" value="1"/>
</dbReference>
<feature type="region of interest" description="Disordered" evidence="2">
    <location>
        <begin position="69"/>
        <end position="106"/>
    </location>
</feature>
<sequence length="231" mass="25105">MSSRRLFTEASSTASPDLSLQIGPPSIAPSAISDAGSGSRAFIDLSRSSTMSSSEANIFQRFQGPPPFHESIIPLTGTPTNVNSRSPFNQMSSSSLSSSSSSSSSSSTGGWSAIYSTGSYLHPHNGSHPAVSSYPWTPPLPTRITGSSSDSFRWFHRLPCGVGSWEASQNLMRSRFLPRYPTQRSTRAPRMRWTSSLHTRFVRAVELLGGHESMRMLPDLAPLHYYLSCAV</sequence>
<dbReference type="GO" id="GO:0010158">
    <property type="term" value="P:abaxial cell fate specification"/>
    <property type="evidence" value="ECO:0007669"/>
    <property type="project" value="InterPro"/>
</dbReference>
<evidence type="ECO:0000313" key="4">
    <source>
        <dbReference type="Proteomes" id="UP000287651"/>
    </source>
</evidence>
<feature type="compositionally biased region" description="Polar residues" evidence="2">
    <location>
        <begin position="1"/>
        <end position="18"/>
    </location>
</feature>
<dbReference type="GO" id="GO:0006355">
    <property type="term" value="P:regulation of DNA-templated transcription"/>
    <property type="evidence" value="ECO:0007669"/>
    <property type="project" value="InterPro"/>
</dbReference>
<dbReference type="GO" id="GO:0000976">
    <property type="term" value="F:transcription cis-regulatory region binding"/>
    <property type="evidence" value="ECO:0007669"/>
    <property type="project" value="InterPro"/>
</dbReference>
<reference evidence="3 4" key="1">
    <citation type="journal article" date="2014" name="Agronomy (Basel)">
        <title>A Draft Genome Sequence for Ensete ventricosum, the Drought-Tolerant Tree Against Hunger.</title>
        <authorList>
            <person name="Harrison J."/>
            <person name="Moore K.A."/>
            <person name="Paszkiewicz K."/>
            <person name="Jones T."/>
            <person name="Grant M."/>
            <person name="Ambacheew D."/>
            <person name="Muzemil S."/>
            <person name="Studholme D.J."/>
        </authorList>
    </citation>
    <scope>NUCLEOTIDE SEQUENCE [LARGE SCALE GENOMIC DNA]</scope>
</reference>